<feature type="compositionally biased region" description="Basic and acidic residues" evidence="8">
    <location>
        <begin position="396"/>
        <end position="405"/>
    </location>
</feature>
<dbReference type="PANTHER" id="PTHR22904:SF523">
    <property type="entry name" value="STRESS-INDUCED-PHOSPHOPROTEIN 1"/>
    <property type="match status" value="1"/>
</dbReference>
<keyword evidence="11" id="KW-1185">Reference proteome</keyword>
<evidence type="ECO:0000259" key="9">
    <source>
        <dbReference type="PROSITE" id="PS50865"/>
    </source>
</evidence>
<evidence type="ECO:0000256" key="2">
    <source>
        <dbReference type="ARBA" id="ARBA00022737"/>
    </source>
</evidence>
<dbReference type="Gene3D" id="6.10.140.2220">
    <property type="match status" value="1"/>
</dbReference>
<dbReference type="Pfam" id="PF01753">
    <property type="entry name" value="zf-MYND"/>
    <property type="match status" value="1"/>
</dbReference>
<dbReference type="PROSITE" id="PS01360">
    <property type="entry name" value="ZF_MYND_1"/>
    <property type="match status" value="1"/>
</dbReference>
<keyword evidence="3 6" id="KW-0863">Zinc-finger</keyword>
<evidence type="ECO:0000256" key="8">
    <source>
        <dbReference type="SAM" id="MobiDB-lite"/>
    </source>
</evidence>
<dbReference type="Proteomes" id="UP001224775">
    <property type="component" value="Unassembled WGS sequence"/>
</dbReference>
<feature type="domain" description="MYND-type" evidence="9">
    <location>
        <begin position="337"/>
        <end position="385"/>
    </location>
</feature>
<evidence type="ECO:0000256" key="3">
    <source>
        <dbReference type="ARBA" id="ARBA00022771"/>
    </source>
</evidence>
<dbReference type="InterPro" id="IPR019734">
    <property type="entry name" value="TPR_rpt"/>
</dbReference>
<dbReference type="PROSITE" id="PS50865">
    <property type="entry name" value="ZF_MYND_2"/>
    <property type="match status" value="1"/>
</dbReference>
<evidence type="ECO:0000256" key="4">
    <source>
        <dbReference type="ARBA" id="ARBA00022803"/>
    </source>
</evidence>
<evidence type="ECO:0000256" key="7">
    <source>
        <dbReference type="PROSITE-ProRule" id="PRU00339"/>
    </source>
</evidence>
<dbReference type="GO" id="GO:0051879">
    <property type="term" value="F:Hsp90 protein binding"/>
    <property type="evidence" value="ECO:0007669"/>
    <property type="project" value="TreeGrafter"/>
</dbReference>
<feature type="repeat" description="TPR" evidence="7">
    <location>
        <begin position="6"/>
        <end position="39"/>
    </location>
</feature>
<dbReference type="EMBL" id="JATAAI010000012">
    <property type="protein sequence ID" value="KAK1741931.1"/>
    <property type="molecule type" value="Genomic_DNA"/>
</dbReference>
<evidence type="ECO:0000256" key="1">
    <source>
        <dbReference type="ARBA" id="ARBA00022723"/>
    </source>
</evidence>
<name>A0AAD8YAT8_9STRA</name>
<feature type="region of interest" description="Disordered" evidence="8">
    <location>
        <begin position="438"/>
        <end position="464"/>
    </location>
</feature>
<keyword evidence="4 7" id="KW-0802">TPR repeat</keyword>
<dbReference type="SUPFAM" id="SSF48452">
    <property type="entry name" value="TPR-like"/>
    <property type="match status" value="1"/>
</dbReference>
<dbReference type="PROSITE" id="PS50005">
    <property type="entry name" value="TPR"/>
    <property type="match status" value="1"/>
</dbReference>
<protein>
    <submittedName>
        <fullName evidence="10">Tetratricopeptide repeat-containing protein</fullName>
    </submittedName>
</protein>
<dbReference type="Gene3D" id="1.25.40.10">
    <property type="entry name" value="Tetratricopeptide repeat domain"/>
    <property type="match status" value="1"/>
</dbReference>
<dbReference type="PANTHER" id="PTHR22904">
    <property type="entry name" value="TPR REPEAT CONTAINING PROTEIN"/>
    <property type="match status" value="1"/>
</dbReference>
<evidence type="ECO:0000256" key="6">
    <source>
        <dbReference type="PROSITE-ProRule" id="PRU00134"/>
    </source>
</evidence>
<keyword evidence="2" id="KW-0677">Repeat</keyword>
<feature type="region of interest" description="Disordered" evidence="8">
    <location>
        <begin position="396"/>
        <end position="420"/>
    </location>
</feature>
<evidence type="ECO:0000256" key="5">
    <source>
        <dbReference type="ARBA" id="ARBA00022833"/>
    </source>
</evidence>
<dbReference type="Pfam" id="PF14559">
    <property type="entry name" value="TPR_19"/>
    <property type="match status" value="1"/>
</dbReference>
<reference evidence="10" key="1">
    <citation type="submission" date="2023-06" db="EMBL/GenBank/DDBJ databases">
        <title>Survivors Of The Sea: Transcriptome response of Skeletonema marinoi to long-term dormancy.</title>
        <authorList>
            <person name="Pinder M.I.M."/>
            <person name="Kourtchenko O."/>
            <person name="Robertson E.K."/>
            <person name="Larsson T."/>
            <person name="Maumus F."/>
            <person name="Osuna-Cruz C.M."/>
            <person name="Vancaester E."/>
            <person name="Stenow R."/>
            <person name="Vandepoele K."/>
            <person name="Ploug H."/>
            <person name="Bruchert V."/>
            <person name="Godhe A."/>
            <person name="Topel M."/>
        </authorList>
    </citation>
    <scope>NUCLEOTIDE SEQUENCE</scope>
    <source>
        <strain evidence="10">R05AC</strain>
    </source>
</reference>
<dbReference type="SUPFAM" id="SSF144232">
    <property type="entry name" value="HIT/MYND zinc finger-like"/>
    <property type="match status" value="1"/>
</dbReference>
<dbReference type="SMART" id="SM00028">
    <property type="entry name" value="TPR"/>
    <property type="match status" value="3"/>
</dbReference>
<keyword evidence="1" id="KW-0479">Metal-binding</keyword>
<dbReference type="InterPro" id="IPR002893">
    <property type="entry name" value="Znf_MYND"/>
</dbReference>
<evidence type="ECO:0000313" key="10">
    <source>
        <dbReference type="EMBL" id="KAK1741931.1"/>
    </source>
</evidence>
<sequence length="507" mass="56636">MPNPEADEKKVLGNAAYAAKDYDEAINQYTAAIALDSKNCVYFSNRSAAYAAKGDWKAAANDGQECVNVEPSFFKGYYRLARAQLEQKEFAAALATINSGLDVGTNDREQKKLMRKLKAKVKEAKDEEYRKTAIAQMQDCCAQQFQLMESLGLLPRARDPQGERKAIEKLMKEDKDKGCMHGYAIGNYPEKSFYQEFNKTFIGGFNNVTVTYQNQTMQYQYRLGEHFTSAVRATSAKFPEEWKDESKIELVVSNWVANGTMSLLHGKIDEARTYASYAFFIQKYFSVMNDSTFVPFSAQVEDLFYADEHTLVSFLRKHIPCSCLEKKYKEVKSTAKTSHCYNEQCSLPDGKVERSKANLCSRCRSAYYCSRECQKADWPRHKLVCQLTADIVSRRQEEADMKDAGMKASTTSQSPQEPAVNNPITEMEIVEQATNETNAGGEDADEHVTNDDSPETSAAGDVVDERLEDAGDVAVEGLEGAGDVAHDLPPGATEKGFVSSVRSLFGF</sequence>
<dbReference type="GO" id="GO:0008270">
    <property type="term" value="F:zinc ion binding"/>
    <property type="evidence" value="ECO:0007669"/>
    <property type="project" value="UniProtKB-KW"/>
</dbReference>
<evidence type="ECO:0000313" key="11">
    <source>
        <dbReference type="Proteomes" id="UP001224775"/>
    </source>
</evidence>
<proteinExistence type="predicted"/>
<dbReference type="InterPro" id="IPR011990">
    <property type="entry name" value="TPR-like_helical_dom_sf"/>
</dbReference>
<dbReference type="AlphaFoldDB" id="A0AAD8YAT8"/>
<accession>A0AAD8YAT8</accession>
<organism evidence="10 11">
    <name type="scientific">Skeletonema marinoi</name>
    <dbReference type="NCBI Taxonomy" id="267567"/>
    <lineage>
        <taxon>Eukaryota</taxon>
        <taxon>Sar</taxon>
        <taxon>Stramenopiles</taxon>
        <taxon>Ochrophyta</taxon>
        <taxon>Bacillariophyta</taxon>
        <taxon>Coscinodiscophyceae</taxon>
        <taxon>Thalassiosirophycidae</taxon>
        <taxon>Thalassiosirales</taxon>
        <taxon>Skeletonemataceae</taxon>
        <taxon>Skeletonema</taxon>
        <taxon>Skeletonema marinoi-dohrnii complex</taxon>
    </lineage>
</organism>
<gene>
    <name evidence="10" type="ORF">QTG54_007504</name>
</gene>
<comment type="caution">
    <text evidence="10">The sequence shown here is derived from an EMBL/GenBank/DDBJ whole genome shotgun (WGS) entry which is preliminary data.</text>
</comment>
<keyword evidence="5" id="KW-0862">Zinc</keyword>